<keyword evidence="1" id="KW-0472">Membrane</keyword>
<keyword evidence="1" id="KW-0812">Transmembrane</keyword>
<gene>
    <name evidence="2" type="primary">ND6</name>
</gene>
<feature type="transmembrane region" description="Helical" evidence="1">
    <location>
        <begin position="41"/>
        <end position="67"/>
    </location>
</feature>
<keyword evidence="1" id="KW-1133">Transmembrane helix</keyword>
<feature type="transmembrane region" description="Helical" evidence="1">
    <location>
        <begin position="74"/>
        <end position="95"/>
    </location>
</feature>
<geneLocation type="mitochondrion" evidence="2"/>
<feature type="transmembrane region" description="Helical" evidence="1">
    <location>
        <begin position="7"/>
        <end position="35"/>
    </location>
</feature>
<dbReference type="EMBL" id="KR559504">
    <property type="protein sequence ID" value="ALR69337.1"/>
    <property type="molecule type" value="Genomic_DNA"/>
</dbReference>
<keyword evidence="2" id="KW-0496">Mitochondrion</keyword>
<proteinExistence type="predicted"/>
<feature type="transmembrane region" description="Helical" evidence="1">
    <location>
        <begin position="115"/>
        <end position="148"/>
    </location>
</feature>
<evidence type="ECO:0000256" key="1">
    <source>
        <dbReference type="SAM" id="Phobius"/>
    </source>
</evidence>
<protein>
    <submittedName>
        <fullName evidence="2">NADH dehydrogenase subunit 6</fullName>
    </submittedName>
</protein>
<sequence>MKLLTFLILFMMFDPLILVLIFILCLVFSSVILVFVMNSYFYSFMLFTLFMSGIVVLLAYMCGVIVVEKVTGIYKLYMSLIWMSILLSLFIQIIKFDFTYFSVFISTLKINYYEFYFIFKFMLFPFSLFSFFLVFYLLFCLVVIYEIVKSCSGPLRMKI</sequence>
<reference evidence="2" key="1">
    <citation type="submission" date="2015-05" db="EMBL/GenBank/DDBJ databases">
        <authorList>
            <person name="Wang H.-L."/>
        </authorList>
    </citation>
    <scope>NUCLEOTIDE SEQUENCE</scope>
</reference>
<organism evidence="2">
    <name type="scientific">Bemisia tabaci</name>
    <name type="common">Sweetpotato whitefly</name>
    <name type="synonym">Aleurodes tabaci</name>
    <dbReference type="NCBI Taxonomy" id="7038"/>
    <lineage>
        <taxon>Eukaryota</taxon>
        <taxon>Metazoa</taxon>
        <taxon>Ecdysozoa</taxon>
        <taxon>Arthropoda</taxon>
        <taxon>Hexapoda</taxon>
        <taxon>Insecta</taxon>
        <taxon>Pterygota</taxon>
        <taxon>Neoptera</taxon>
        <taxon>Paraneoptera</taxon>
        <taxon>Hemiptera</taxon>
        <taxon>Sternorrhyncha</taxon>
        <taxon>Aleyrodoidea</taxon>
        <taxon>Aleyrodidae</taxon>
        <taxon>Aleyrodinae</taxon>
        <taxon>Bemisia</taxon>
    </lineage>
</organism>
<evidence type="ECO:0000313" key="2">
    <source>
        <dbReference type="EMBL" id="ALR69337.1"/>
    </source>
</evidence>
<accession>A0A678NDX0</accession>
<name>A0A678NDX0_BEMTA</name>
<dbReference type="AlphaFoldDB" id="A0A678NDX0"/>